<comment type="caution">
    <text evidence="2">The sequence shown here is derived from an EMBL/GenBank/DDBJ whole genome shotgun (WGS) entry which is preliminary data.</text>
</comment>
<accession>A0A8H3F0Q5</accession>
<gene>
    <name evidence="2" type="ORF">IMSHALPRED_001453</name>
</gene>
<sequence length="220" mass="25355">MLYFPKFFSGLILFSPAAYAIATPDQAQVGTVRGFTGPKDAEVTGDYLTATFCYCRPVPRVEEVMGLSHYYQFDYYNFHHNTTFILTSACPEDELGVKRECVPEKDAWYGLAGATMAKKCRTWNRYQNVHDRTKEEQDILCYEPDSHHRDDQILFNGQRRNLGENGGQGMMVRYEMEPKNACEDLCRDVLDASELQEHFVHPPSHQVVWTDVDDMCDHCE</sequence>
<dbReference type="AlphaFoldDB" id="A0A8H3F0Q5"/>
<proteinExistence type="predicted"/>
<evidence type="ECO:0000313" key="2">
    <source>
        <dbReference type="EMBL" id="CAF9913817.1"/>
    </source>
</evidence>
<reference evidence="2" key="1">
    <citation type="submission" date="2021-03" db="EMBL/GenBank/DDBJ databases">
        <authorList>
            <person name="Tagirdzhanova G."/>
        </authorList>
    </citation>
    <scope>NUCLEOTIDE SEQUENCE</scope>
</reference>
<evidence type="ECO:0000313" key="3">
    <source>
        <dbReference type="Proteomes" id="UP000664534"/>
    </source>
</evidence>
<dbReference type="EMBL" id="CAJPDT010000012">
    <property type="protein sequence ID" value="CAF9913817.1"/>
    <property type="molecule type" value="Genomic_DNA"/>
</dbReference>
<keyword evidence="3" id="KW-1185">Reference proteome</keyword>
<evidence type="ECO:0000256" key="1">
    <source>
        <dbReference type="SAM" id="SignalP"/>
    </source>
</evidence>
<organism evidence="2 3">
    <name type="scientific">Imshaugia aleurites</name>
    <dbReference type="NCBI Taxonomy" id="172621"/>
    <lineage>
        <taxon>Eukaryota</taxon>
        <taxon>Fungi</taxon>
        <taxon>Dikarya</taxon>
        <taxon>Ascomycota</taxon>
        <taxon>Pezizomycotina</taxon>
        <taxon>Lecanoromycetes</taxon>
        <taxon>OSLEUM clade</taxon>
        <taxon>Lecanoromycetidae</taxon>
        <taxon>Lecanorales</taxon>
        <taxon>Lecanorineae</taxon>
        <taxon>Parmeliaceae</taxon>
        <taxon>Imshaugia</taxon>
    </lineage>
</organism>
<name>A0A8H3F0Q5_9LECA</name>
<protein>
    <submittedName>
        <fullName evidence="2">Uncharacterized protein</fullName>
    </submittedName>
</protein>
<dbReference type="OrthoDB" id="5403389at2759"/>
<keyword evidence="1" id="KW-0732">Signal</keyword>
<dbReference type="Proteomes" id="UP000664534">
    <property type="component" value="Unassembled WGS sequence"/>
</dbReference>
<feature type="chain" id="PRO_5034278113" evidence="1">
    <location>
        <begin position="23"/>
        <end position="220"/>
    </location>
</feature>
<feature type="signal peptide" evidence="1">
    <location>
        <begin position="1"/>
        <end position="22"/>
    </location>
</feature>